<feature type="domain" description="HTH lysR-type" evidence="5">
    <location>
        <begin position="6"/>
        <end position="63"/>
    </location>
</feature>
<comment type="similarity">
    <text evidence="1">Belongs to the LysR transcriptional regulatory family.</text>
</comment>
<dbReference type="Pfam" id="PF03466">
    <property type="entry name" value="LysR_substrate"/>
    <property type="match status" value="1"/>
</dbReference>
<evidence type="ECO:0000313" key="7">
    <source>
        <dbReference type="Proteomes" id="UP000599578"/>
    </source>
</evidence>
<dbReference type="InterPro" id="IPR000847">
    <property type="entry name" value="LysR_HTH_N"/>
</dbReference>
<dbReference type="EMBL" id="BMLT01000013">
    <property type="protein sequence ID" value="GGO87636.1"/>
    <property type="molecule type" value="Genomic_DNA"/>
</dbReference>
<sequence length="292" mass="32912">MRLSRVDLNLFIVFDTIYNVRNLTRTAEILSITQPAVSNALSRLRKTFDDQLFVRTPKAMVPTPVADNIAVQVREALQLLNLSIQEGNHFSPGTSDKVFRLSMNDLPEALLLPALEEKLQASAPGLGIQSHYHSRKEFPDALASGTLDLAIDVPLLNDPQLCHQPLFTDEYVCMVRNDHPLVGEELTLETYLALGHILVSSRPSGVGQVDAAVNNLGLARKIKLRVKHYMVAPLVALRTDLALTVPSRLARQYDARILKLPFDMPPLEWHLYWHKSADLDQANRWFREQLLK</sequence>
<evidence type="ECO:0000313" key="6">
    <source>
        <dbReference type="EMBL" id="GGO87636.1"/>
    </source>
</evidence>
<dbReference type="InterPro" id="IPR036390">
    <property type="entry name" value="WH_DNA-bd_sf"/>
</dbReference>
<dbReference type="PANTHER" id="PTHR30118">
    <property type="entry name" value="HTH-TYPE TRANSCRIPTIONAL REGULATOR LEUO-RELATED"/>
    <property type="match status" value="1"/>
</dbReference>
<protein>
    <submittedName>
        <fullName evidence="6">Transcriptional regulator</fullName>
    </submittedName>
</protein>
<dbReference type="InterPro" id="IPR036388">
    <property type="entry name" value="WH-like_DNA-bd_sf"/>
</dbReference>
<dbReference type="PANTHER" id="PTHR30118:SF15">
    <property type="entry name" value="TRANSCRIPTIONAL REGULATORY PROTEIN"/>
    <property type="match status" value="1"/>
</dbReference>
<dbReference type="GO" id="GO:0003677">
    <property type="term" value="F:DNA binding"/>
    <property type="evidence" value="ECO:0007669"/>
    <property type="project" value="UniProtKB-KW"/>
</dbReference>
<dbReference type="SUPFAM" id="SSF46785">
    <property type="entry name" value="Winged helix' DNA-binding domain"/>
    <property type="match status" value="1"/>
</dbReference>
<evidence type="ECO:0000256" key="4">
    <source>
        <dbReference type="ARBA" id="ARBA00023163"/>
    </source>
</evidence>
<keyword evidence="3" id="KW-0238">DNA-binding</keyword>
<accession>A0A917ZP47</accession>
<dbReference type="PROSITE" id="PS50931">
    <property type="entry name" value="HTH_LYSR"/>
    <property type="match status" value="1"/>
</dbReference>
<dbReference type="CDD" id="cd08417">
    <property type="entry name" value="PBP2_Nitroaromatics_like"/>
    <property type="match status" value="1"/>
</dbReference>
<keyword evidence="7" id="KW-1185">Reference proteome</keyword>
<dbReference type="InterPro" id="IPR050389">
    <property type="entry name" value="LysR-type_TF"/>
</dbReference>
<dbReference type="Gene3D" id="3.40.190.10">
    <property type="entry name" value="Periplasmic binding protein-like II"/>
    <property type="match status" value="2"/>
</dbReference>
<gene>
    <name evidence="6" type="ORF">GCM10011348_41290</name>
</gene>
<dbReference type="Gene3D" id="1.10.10.10">
    <property type="entry name" value="Winged helix-like DNA-binding domain superfamily/Winged helix DNA-binding domain"/>
    <property type="match status" value="1"/>
</dbReference>
<dbReference type="AlphaFoldDB" id="A0A917ZP47"/>
<dbReference type="GO" id="GO:0003700">
    <property type="term" value="F:DNA-binding transcription factor activity"/>
    <property type="evidence" value="ECO:0007669"/>
    <property type="project" value="InterPro"/>
</dbReference>
<evidence type="ECO:0000256" key="3">
    <source>
        <dbReference type="ARBA" id="ARBA00023125"/>
    </source>
</evidence>
<evidence type="ECO:0000256" key="1">
    <source>
        <dbReference type="ARBA" id="ARBA00009437"/>
    </source>
</evidence>
<reference evidence="6 7" key="1">
    <citation type="journal article" date="2014" name="Int. J. Syst. Evol. Microbiol.">
        <title>Complete genome sequence of Corynebacterium casei LMG S-19264T (=DSM 44701T), isolated from a smear-ripened cheese.</title>
        <authorList>
            <consortium name="US DOE Joint Genome Institute (JGI-PGF)"/>
            <person name="Walter F."/>
            <person name="Albersmeier A."/>
            <person name="Kalinowski J."/>
            <person name="Ruckert C."/>
        </authorList>
    </citation>
    <scope>NUCLEOTIDE SEQUENCE [LARGE SCALE GENOMIC DNA]</scope>
    <source>
        <strain evidence="6 7">CGMCC 1.7286</strain>
    </source>
</reference>
<organism evidence="6 7">
    <name type="scientific">Marinobacterium nitratireducens</name>
    <dbReference type="NCBI Taxonomy" id="518897"/>
    <lineage>
        <taxon>Bacteria</taxon>
        <taxon>Pseudomonadati</taxon>
        <taxon>Pseudomonadota</taxon>
        <taxon>Gammaproteobacteria</taxon>
        <taxon>Oceanospirillales</taxon>
        <taxon>Oceanospirillaceae</taxon>
        <taxon>Marinobacterium</taxon>
    </lineage>
</organism>
<comment type="caution">
    <text evidence="6">The sequence shown here is derived from an EMBL/GenBank/DDBJ whole genome shotgun (WGS) entry which is preliminary data.</text>
</comment>
<dbReference type="RefSeq" id="WP_188862532.1">
    <property type="nucleotide sequence ID" value="NZ_BMLT01000013.1"/>
</dbReference>
<dbReference type="InterPro" id="IPR037402">
    <property type="entry name" value="YidZ_PBP2"/>
</dbReference>
<proteinExistence type="inferred from homology"/>
<dbReference type="Proteomes" id="UP000599578">
    <property type="component" value="Unassembled WGS sequence"/>
</dbReference>
<name>A0A917ZP47_9GAMM</name>
<keyword evidence="2" id="KW-0805">Transcription regulation</keyword>
<evidence type="ECO:0000259" key="5">
    <source>
        <dbReference type="PROSITE" id="PS50931"/>
    </source>
</evidence>
<dbReference type="SUPFAM" id="SSF53850">
    <property type="entry name" value="Periplasmic binding protein-like II"/>
    <property type="match status" value="1"/>
</dbReference>
<dbReference type="PRINTS" id="PR00039">
    <property type="entry name" value="HTHLYSR"/>
</dbReference>
<dbReference type="InterPro" id="IPR005119">
    <property type="entry name" value="LysR_subst-bd"/>
</dbReference>
<evidence type="ECO:0000256" key="2">
    <source>
        <dbReference type="ARBA" id="ARBA00023015"/>
    </source>
</evidence>
<dbReference type="Pfam" id="PF00126">
    <property type="entry name" value="HTH_1"/>
    <property type="match status" value="1"/>
</dbReference>
<keyword evidence="4" id="KW-0804">Transcription</keyword>